<accession>A0ABD3R7M5</accession>
<dbReference type="Gene3D" id="3.30.200.20">
    <property type="entry name" value="Phosphorylase Kinase, domain 1"/>
    <property type="match status" value="1"/>
</dbReference>
<dbReference type="SUPFAM" id="SSF48403">
    <property type="entry name" value="Ankyrin repeat"/>
    <property type="match status" value="1"/>
</dbReference>
<dbReference type="InterPro" id="IPR008266">
    <property type="entry name" value="Tyr_kinase_AS"/>
</dbReference>
<dbReference type="Pfam" id="PF12796">
    <property type="entry name" value="Ank_2"/>
    <property type="match status" value="2"/>
</dbReference>
<dbReference type="CDD" id="cd13999">
    <property type="entry name" value="STKc_MAP3K-like"/>
    <property type="match status" value="1"/>
</dbReference>
<dbReference type="GO" id="GO:0005524">
    <property type="term" value="F:ATP binding"/>
    <property type="evidence" value="ECO:0007669"/>
    <property type="project" value="UniProtKB-UniRule"/>
</dbReference>
<dbReference type="Gene3D" id="1.25.40.20">
    <property type="entry name" value="Ankyrin repeat-containing domain"/>
    <property type="match status" value="2"/>
</dbReference>
<sequence>MVAPEEPPNGHIIGHRRGGSTTGVVDAFAVGCTLLQLCAIGNLRDVRDHVSSVIASHPNVINFGDYDRRTALHLAASEGHLDVVTYLVDMGAHVNRSDRWGGSPLDDAHRHRHTDVARYLRSRGGKSGSLNLDANLIVAAAEGDIDEVKALCESIGSMCQIALELAADAGHRRNPSLDASSGSASVVRAALDINKGDYDNRTALHVAAAGGHLDVIEYLCMKGANVNAVDRWGGRPLDDALYKGSDRVAETLRRYGATSAREQSQSQCTAHASMTSDASTLSHAVPAFDDENFRVDFSEIETIELIGSGAFGDVYKCRWRGILVAAKCIKASKIQQKWLLKNRPSDFALIPERRLEETEITDEEKEIALDDFRKEIQIMRRLRHPNIVMMLGYSHYEDLDMMILEICRCSLHDVFRANSVTNSQIPKRTQLVYAQQLAKGMNYLHKSRPPIIHRDLRPSNLLIDANGALKIADFYLAKIRPDPEQREADASSFMIETSFEGVYRYMAPEVFRCEKYTESVDVYSFSMILYHMLMGRPPWAGLSELDAITKAAIDGERPLIPRSVDERLCTLLKRCWDENPRTRPSFEEIVSCLSLYSHDVFKTNDKEVEHYEPKSSSSHIQTYANEKKCGGCSIS</sequence>
<feature type="repeat" description="ANK" evidence="2">
    <location>
        <begin position="67"/>
        <end position="99"/>
    </location>
</feature>
<name>A0ABD3R7M5_9STRA</name>
<protein>
    <recommendedName>
        <fullName evidence="4">Protein kinase domain-containing protein</fullName>
    </recommendedName>
</protein>
<keyword evidence="3" id="KW-0067">ATP-binding</keyword>
<dbReference type="PROSITE" id="PS50088">
    <property type="entry name" value="ANK_REPEAT"/>
    <property type="match status" value="2"/>
</dbReference>
<evidence type="ECO:0000256" key="3">
    <source>
        <dbReference type="PROSITE-ProRule" id="PRU10141"/>
    </source>
</evidence>
<proteinExistence type="inferred from homology"/>
<dbReference type="SUPFAM" id="SSF56112">
    <property type="entry name" value="Protein kinase-like (PK-like)"/>
    <property type="match status" value="1"/>
</dbReference>
<dbReference type="InterPro" id="IPR051681">
    <property type="entry name" value="Ser/Thr_Kinases-Pseudokinases"/>
</dbReference>
<dbReference type="SMART" id="SM00248">
    <property type="entry name" value="ANK"/>
    <property type="match status" value="3"/>
</dbReference>
<dbReference type="InterPro" id="IPR002110">
    <property type="entry name" value="Ankyrin_rpt"/>
</dbReference>
<feature type="binding site" evidence="3">
    <location>
        <position position="327"/>
    </location>
    <ligand>
        <name>ATP</name>
        <dbReference type="ChEBI" id="CHEBI:30616"/>
    </ligand>
</feature>
<keyword evidence="6" id="KW-1185">Reference proteome</keyword>
<dbReference type="PANTHER" id="PTHR44329:SF140">
    <property type="entry name" value="INACTIVE PROTEIN TYROSINE KINASE PTKL"/>
    <property type="match status" value="1"/>
</dbReference>
<comment type="caution">
    <text evidence="5">The sequence shown here is derived from an EMBL/GenBank/DDBJ whole genome shotgun (WGS) entry which is preliminary data.</text>
</comment>
<dbReference type="EMBL" id="JALLPB020000450">
    <property type="protein sequence ID" value="KAL3809007.1"/>
    <property type="molecule type" value="Genomic_DNA"/>
</dbReference>
<gene>
    <name evidence="5" type="ORF">ACHAXA_000287</name>
</gene>
<dbReference type="AlphaFoldDB" id="A0ABD3R7M5"/>
<comment type="similarity">
    <text evidence="1">Belongs to the protein kinase superfamily. TKL Ser/Thr protein kinase family.</text>
</comment>
<dbReference type="InterPro" id="IPR036770">
    <property type="entry name" value="Ankyrin_rpt-contain_sf"/>
</dbReference>
<reference evidence="5 6" key="1">
    <citation type="submission" date="2024-10" db="EMBL/GenBank/DDBJ databases">
        <title>Updated reference genomes for cyclostephanoid diatoms.</title>
        <authorList>
            <person name="Roberts W.R."/>
            <person name="Alverson A.J."/>
        </authorList>
    </citation>
    <scope>NUCLEOTIDE SEQUENCE [LARGE SCALE GENOMIC DNA]</scope>
    <source>
        <strain evidence="5 6">AJA228-03</strain>
    </source>
</reference>
<keyword evidence="3" id="KW-0547">Nucleotide-binding</keyword>
<evidence type="ECO:0000313" key="5">
    <source>
        <dbReference type="EMBL" id="KAL3809007.1"/>
    </source>
</evidence>
<keyword evidence="2" id="KW-0040">ANK repeat</keyword>
<dbReference type="PROSITE" id="PS50297">
    <property type="entry name" value="ANK_REP_REGION"/>
    <property type="match status" value="2"/>
</dbReference>
<dbReference type="PIRSF" id="PIRSF000654">
    <property type="entry name" value="Integrin-linked_kinase"/>
    <property type="match status" value="1"/>
</dbReference>
<dbReference type="Gene3D" id="1.10.510.10">
    <property type="entry name" value="Transferase(Phosphotransferase) domain 1"/>
    <property type="match status" value="1"/>
</dbReference>
<feature type="repeat" description="ANK" evidence="2">
    <location>
        <begin position="199"/>
        <end position="231"/>
    </location>
</feature>
<evidence type="ECO:0000256" key="1">
    <source>
        <dbReference type="ARBA" id="ARBA00005843"/>
    </source>
</evidence>
<dbReference type="InterPro" id="IPR011009">
    <property type="entry name" value="Kinase-like_dom_sf"/>
</dbReference>
<dbReference type="PROSITE" id="PS00107">
    <property type="entry name" value="PROTEIN_KINASE_ATP"/>
    <property type="match status" value="1"/>
</dbReference>
<dbReference type="SMART" id="SM00219">
    <property type="entry name" value="TyrKc"/>
    <property type="match status" value="1"/>
</dbReference>
<organism evidence="5 6">
    <name type="scientific">Cyclostephanos tholiformis</name>
    <dbReference type="NCBI Taxonomy" id="382380"/>
    <lineage>
        <taxon>Eukaryota</taxon>
        <taxon>Sar</taxon>
        <taxon>Stramenopiles</taxon>
        <taxon>Ochrophyta</taxon>
        <taxon>Bacillariophyta</taxon>
        <taxon>Coscinodiscophyceae</taxon>
        <taxon>Thalassiosirophycidae</taxon>
        <taxon>Stephanodiscales</taxon>
        <taxon>Stephanodiscaceae</taxon>
        <taxon>Cyclostephanos</taxon>
    </lineage>
</organism>
<dbReference type="PRINTS" id="PR01415">
    <property type="entry name" value="ANKYRIN"/>
</dbReference>
<dbReference type="InterPro" id="IPR017441">
    <property type="entry name" value="Protein_kinase_ATP_BS"/>
</dbReference>
<evidence type="ECO:0000259" key="4">
    <source>
        <dbReference type="PROSITE" id="PS50011"/>
    </source>
</evidence>
<dbReference type="Proteomes" id="UP001530377">
    <property type="component" value="Unassembled WGS sequence"/>
</dbReference>
<dbReference type="InterPro" id="IPR020635">
    <property type="entry name" value="Tyr_kinase_cat_dom"/>
</dbReference>
<feature type="domain" description="Protein kinase" evidence="4">
    <location>
        <begin position="300"/>
        <end position="601"/>
    </location>
</feature>
<dbReference type="Pfam" id="PF00069">
    <property type="entry name" value="Pkinase"/>
    <property type="match status" value="1"/>
</dbReference>
<dbReference type="PANTHER" id="PTHR44329">
    <property type="entry name" value="SERINE/THREONINE-PROTEIN KINASE TNNI3K-RELATED"/>
    <property type="match status" value="1"/>
</dbReference>
<evidence type="ECO:0000313" key="6">
    <source>
        <dbReference type="Proteomes" id="UP001530377"/>
    </source>
</evidence>
<dbReference type="InterPro" id="IPR000719">
    <property type="entry name" value="Prot_kinase_dom"/>
</dbReference>
<dbReference type="PROSITE" id="PS00109">
    <property type="entry name" value="PROTEIN_KINASE_TYR"/>
    <property type="match status" value="1"/>
</dbReference>
<dbReference type="PROSITE" id="PS50011">
    <property type="entry name" value="PROTEIN_KINASE_DOM"/>
    <property type="match status" value="1"/>
</dbReference>
<evidence type="ECO:0000256" key="2">
    <source>
        <dbReference type="PROSITE-ProRule" id="PRU00023"/>
    </source>
</evidence>